<dbReference type="PROSITE" id="PS51257">
    <property type="entry name" value="PROKAR_LIPOPROTEIN"/>
    <property type="match status" value="1"/>
</dbReference>
<dbReference type="RefSeq" id="WP_066286109.1">
    <property type="nucleotide sequence ID" value="NZ_CP016761.1"/>
</dbReference>
<protein>
    <recommendedName>
        <fullName evidence="4">Lipoprotein</fullName>
    </recommendedName>
</protein>
<evidence type="ECO:0000313" key="2">
    <source>
        <dbReference type="EMBL" id="ANX10839.1"/>
    </source>
</evidence>
<dbReference type="Pfam" id="PF19903">
    <property type="entry name" value="DUF6376"/>
    <property type="match status" value="1"/>
</dbReference>
<evidence type="ECO:0008006" key="4">
    <source>
        <dbReference type="Google" id="ProtNLM"/>
    </source>
</evidence>
<evidence type="ECO:0000313" key="3">
    <source>
        <dbReference type="Proteomes" id="UP000077412"/>
    </source>
</evidence>
<keyword evidence="1" id="KW-0732">Signal</keyword>
<dbReference type="Proteomes" id="UP000077412">
    <property type="component" value="Chromosome"/>
</dbReference>
<sequence>MKKTLMAALLSITVLTGCSAVNEVTNGLNYVPEATEYINDVQQFSKEISAIAETAVNDPKAREELEQLLGDMKSDISEFSDLTPPSVFEDVHNQVIEHNNQLQEGIDKYLSVIKDGELNADLLEQSGLLDDIAVYNDLLSQIKKLGE</sequence>
<feature type="signal peptide" evidence="1">
    <location>
        <begin position="1"/>
        <end position="20"/>
    </location>
</feature>
<feature type="chain" id="PRO_5008533212" description="Lipoprotein" evidence="1">
    <location>
        <begin position="21"/>
        <end position="147"/>
    </location>
</feature>
<name>A0A1B1Z0K7_9BACL</name>
<dbReference type="OrthoDB" id="2607309at2"/>
<proteinExistence type="predicted"/>
<dbReference type="AlphaFoldDB" id="A0A1B1Z0K7"/>
<reference evidence="2 3" key="1">
    <citation type="submission" date="2016-08" db="EMBL/GenBank/DDBJ databases">
        <title>Complete genome sequence of Fictibacillus arsenicus G25-54, a strain with toxicity to nematodes and a potential arsenic-resistance activity.</title>
        <authorList>
            <person name="Zheng Z."/>
        </authorList>
    </citation>
    <scope>NUCLEOTIDE SEQUENCE [LARGE SCALE GENOMIC DNA]</scope>
    <source>
        <strain evidence="2 3">G25-54</strain>
    </source>
</reference>
<dbReference type="InterPro" id="IPR045956">
    <property type="entry name" value="DUF6376"/>
</dbReference>
<dbReference type="EMBL" id="CP016761">
    <property type="protein sequence ID" value="ANX10839.1"/>
    <property type="molecule type" value="Genomic_DNA"/>
</dbReference>
<keyword evidence="3" id="KW-1185">Reference proteome</keyword>
<evidence type="ECO:0000256" key="1">
    <source>
        <dbReference type="SAM" id="SignalP"/>
    </source>
</evidence>
<gene>
    <name evidence="2" type="ORF">ABE41_002260</name>
</gene>
<accession>A0A1B1Z0K7</accession>
<dbReference type="KEGG" id="far:ABE41_002260"/>
<organism evidence="2 3">
    <name type="scientific">Fictibacillus arsenicus</name>
    <dbReference type="NCBI Taxonomy" id="255247"/>
    <lineage>
        <taxon>Bacteria</taxon>
        <taxon>Bacillati</taxon>
        <taxon>Bacillota</taxon>
        <taxon>Bacilli</taxon>
        <taxon>Bacillales</taxon>
        <taxon>Fictibacillaceae</taxon>
        <taxon>Fictibacillus</taxon>
    </lineage>
</organism>